<evidence type="ECO:0000256" key="1">
    <source>
        <dbReference type="ARBA" id="ARBA00004170"/>
    </source>
</evidence>
<sequence length="227" mass="25782">MSKSIQKRNHWTSRVNECSLRRSRDGELNVELSGGAQSGQFTYIAVVGKDVVYQYGQLSEGELLLEVEGLPVSGLPLYDVLALLESIKDPVRMKTVRQGNKLNKDLRHYLSMRFQKSSPDHELQQTIRNSLYHYSVPCTTRPPREGELPGVDYNFLSVQEFLELEQCGTLLEIGTYEGNYYGTPKPPSQPRCGTVITQDALRHALFGSWNSTPKRTKSYNDIQHDIE</sequence>
<dbReference type="InterPro" id="IPR008144">
    <property type="entry name" value="Guanylate_kin-like_dom"/>
</dbReference>
<dbReference type="Gene3D" id="3.30.63.10">
    <property type="entry name" value="Guanylate Kinase phosphate binding domain"/>
    <property type="match status" value="1"/>
</dbReference>
<dbReference type="Proteomes" id="UP000327468">
    <property type="component" value="Chromosome 8"/>
</dbReference>
<proteinExistence type="predicted"/>
<dbReference type="CDD" id="cd06730">
    <property type="entry name" value="PDZ0_MAGI-1_3-like"/>
    <property type="match status" value="1"/>
</dbReference>
<dbReference type="InterPro" id="IPR036034">
    <property type="entry name" value="PDZ_sf"/>
</dbReference>
<gene>
    <name evidence="5" type="ORF">PHYPO_G00235200</name>
</gene>
<dbReference type="GO" id="GO:0005911">
    <property type="term" value="C:cell-cell junction"/>
    <property type="evidence" value="ECO:0007669"/>
    <property type="project" value="TreeGrafter"/>
</dbReference>
<dbReference type="Gene3D" id="2.30.42.10">
    <property type="match status" value="1"/>
</dbReference>
<dbReference type="FunFam" id="2.30.42.10:FF:000103">
    <property type="entry name" value="membrane-associated guanylate kinase, WW and PDZ domain-containing protein 1 isoform X2"/>
    <property type="match status" value="1"/>
</dbReference>
<dbReference type="Pfam" id="PF16663">
    <property type="entry name" value="MAGI_u1"/>
    <property type="match status" value="1"/>
</dbReference>
<feature type="domain" description="Guanylate kinase-like" evidence="3">
    <location>
        <begin position="92"/>
        <end position="183"/>
    </location>
</feature>
<dbReference type="GO" id="GO:0016020">
    <property type="term" value="C:membrane"/>
    <property type="evidence" value="ECO:0007669"/>
    <property type="project" value="UniProtKB-SubCell"/>
</dbReference>
<dbReference type="EMBL" id="VFJC01000009">
    <property type="protein sequence ID" value="KAB5567643.1"/>
    <property type="molecule type" value="Genomic_DNA"/>
</dbReference>
<dbReference type="SMART" id="SM00072">
    <property type="entry name" value="GuKc"/>
    <property type="match status" value="1"/>
</dbReference>
<dbReference type="FunFam" id="3.30.63.10:FF:000003">
    <property type="entry name" value="Membrane-associated guanylate kinase, WW and PDZ domain-containing protein 3 isoform 1"/>
    <property type="match status" value="1"/>
</dbReference>
<dbReference type="SUPFAM" id="SSF50156">
    <property type="entry name" value="PDZ domain-like"/>
    <property type="match status" value="1"/>
</dbReference>
<evidence type="ECO:0008006" key="7">
    <source>
        <dbReference type="Google" id="ProtNLM"/>
    </source>
</evidence>
<dbReference type="PANTHER" id="PTHR10316">
    <property type="entry name" value="MEMBRANE ASSOCIATED GUANYLATE KINASE-RELATED"/>
    <property type="match status" value="1"/>
</dbReference>
<evidence type="ECO:0000259" key="4">
    <source>
        <dbReference type="PROSITE" id="PS50106"/>
    </source>
</evidence>
<dbReference type="SUPFAM" id="SSF52540">
    <property type="entry name" value="P-loop containing nucleoside triphosphate hydrolases"/>
    <property type="match status" value="1"/>
</dbReference>
<evidence type="ECO:0000259" key="3">
    <source>
        <dbReference type="PROSITE" id="PS50052"/>
    </source>
</evidence>
<evidence type="ECO:0000313" key="5">
    <source>
        <dbReference type="EMBL" id="KAB5567643.1"/>
    </source>
</evidence>
<dbReference type="InterPro" id="IPR027417">
    <property type="entry name" value="P-loop_NTPase"/>
</dbReference>
<dbReference type="PROSITE" id="PS50106">
    <property type="entry name" value="PDZ"/>
    <property type="match status" value="1"/>
</dbReference>
<evidence type="ECO:0000256" key="2">
    <source>
        <dbReference type="ARBA" id="ARBA00023136"/>
    </source>
</evidence>
<dbReference type="PANTHER" id="PTHR10316:SF12">
    <property type="entry name" value="MEMBRANE-ASSOCIATED GUANYLATE KINASE, WW AND PDZ DOMAIN-CONTAINING PROTEIN 1"/>
    <property type="match status" value="1"/>
</dbReference>
<comment type="subcellular location">
    <subcellularLocation>
        <location evidence="1">Membrane</location>
        <topology evidence="1">Peripheral membrane protein</topology>
    </subcellularLocation>
</comment>
<dbReference type="PROSITE" id="PS00856">
    <property type="entry name" value="GUANYLATE_KINASE_1"/>
    <property type="match status" value="1"/>
</dbReference>
<dbReference type="InterPro" id="IPR020590">
    <property type="entry name" value="Guanylate_kinase_CS"/>
</dbReference>
<dbReference type="PROSITE" id="PS50052">
    <property type="entry name" value="GUANYLATE_KINASE_2"/>
    <property type="match status" value="1"/>
</dbReference>
<evidence type="ECO:0000313" key="6">
    <source>
        <dbReference type="Proteomes" id="UP000327468"/>
    </source>
</evidence>
<organism evidence="5 6">
    <name type="scientific">Pangasianodon hypophthalmus</name>
    <name type="common">Striped catfish</name>
    <name type="synonym">Helicophagus hypophthalmus</name>
    <dbReference type="NCBI Taxonomy" id="310915"/>
    <lineage>
        <taxon>Eukaryota</taxon>
        <taxon>Metazoa</taxon>
        <taxon>Chordata</taxon>
        <taxon>Craniata</taxon>
        <taxon>Vertebrata</taxon>
        <taxon>Euteleostomi</taxon>
        <taxon>Actinopterygii</taxon>
        <taxon>Neopterygii</taxon>
        <taxon>Teleostei</taxon>
        <taxon>Ostariophysi</taxon>
        <taxon>Siluriformes</taxon>
        <taxon>Pangasiidae</taxon>
        <taxon>Pangasianodon</taxon>
    </lineage>
</organism>
<dbReference type="InterPro" id="IPR001478">
    <property type="entry name" value="PDZ"/>
</dbReference>
<dbReference type="GO" id="GO:0007165">
    <property type="term" value="P:signal transduction"/>
    <property type="evidence" value="ECO:0007669"/>
    <property type="project" value="TreeGrafter"/>
</dbReference>
<dbReference type="Pfam" id="PF00625">
    <property type="entry name" value="Guanylate_kin"/>
    <property type="match status" value="1"/>
</dbReference>
<keyword evidence="2" id="KW-0472">Membrane</keyword>
<reference evidence="5 6" key="1">
    <citation type="submission" date="2019-06" db="EMBL/GenBank/DDBJ databases">
        <title>A chromosome-scale genome assembly of the striped catfish, Pangasianodon hypophthalmus.</title>
        <authorList>
            <person name="Wen M."/>
            <person name="Zahm M."/>
            <person name="Roques C."/>
            <person name="Cabau C."/>
            <person name="Klopp C."/>
            <person name="Donnadieu C."/>
            <person name="Jouanno E."/>
            <person name="Avarre J.-C."/>
            <person name="Campet M."/>
            <person name="Ha T.T.T."/>
            <person name="Dugue R."/>
            <person name="Lampietro C."/>
            <person name="Louis A."/>
            <person name="Herpin A."/>
            <person name="Echchiki A."/>
            <person name="Berthelot C."/>
            <person name="Parey E."/>
            <person name="Roest-Crollius H."/>
            <person name="Braasch I."/>
            <person name="Postlethwait J."/>
            <person name="Bobe J."/>
            <person name="Montfort J."/>
            <person name="Bouchez O."/>
            <person name="Begum T."/>
            <person name="Schartl M."/>
            <person name="Guiguen Y."/>
        </authorList>
    </citation>
    <scope>NUCLEOTIDE SEQUENCE [LARGE SCALE GENOMIC DNA]</scope>
    <source>
        <strain evidence="5 6">Indonesia</strain>
        <tissue evidence="5">Blood</tissue>
    </source>
</reference>
<comment type="caution">
    <text evidence="5">The sequence shown here is derived from an EMBL/GenBank/DDBJ whole genome shotgun (WGS) entry which is preliminary data.</text>
</comment>
<protein>
    <recommendedName>
        <fullName evidence="7">Guanylate kinase-like domain-containing protein</fullName>
    </recommendedName>
</protein>
<dbReference type="InterPro" id="IPR008145">
    <property type="entry name" value="GK/Ca_channel_bsu"/>
</dbReference>
<dbReference type="AlphaFoldDB" id="A0A5N5NLL0"/>
<accession>A0A5N5NLL0</accession>
<keyword evidence="6" id="KW-1185">Reference proteome</keyword>
<dbReference type="GO" id="GO:0005737">
    <property type="term" value="C:cytoplasm"/>
    <property type="evidence" value="ECO:0007669"/>
    <property type="project" value="TreeGrafter"/>
</dbReference>
<feature type="domain" description="PDZ" evidence="4">
    <location>
        <begin position="17"/>
        <end position="99"/>
    </location>
</feature>
<name>A0A5N5NLL0_PANHP</name>